<accession>A0A438GMC6</accession>
<feature type="region of interest" description="Disordered" evidence="1">
    <location>
        <begin position="195"/>
        <end position="254"/>
    </location>
</feature>
<sequence>MIFSIYVHVVGPPWAHKALLRWTHGTSTLYSKSSLDSVVVIPNRIPNHISQTIITTLRQKHTRQDIPRCVRTTYPNIFCKAKEGSIALVEEASTLGSYSDSGSSPTSIGIVCGKQHLRRCPHLLEAVHQAMGDEGFIFGTSSRPATERQGTNSKHNQKTMYLGVTEIALICVVNGLVNDPYLHITLHRMKARTPLVSRQRDTRDKRPQLSDAMRVRLGPQAPGKDRPPTAATRETYPSLAAVPITPGQSPHQAL</sequence>
<comment type="caution">
    <text evidence="2">The sequence shown here is derived from an EMBL/GenBank/DDBJ whole genome shotgun (WGS) entry which is preliminary data.</text>
</comment>
<gene>
    <name evidence="2" type="ORF">CK203_060143</name>
</gene>
<reference evidence="2 3" key="1">
    <citation type="journal article" date="2018" name="PLoS Genet.">
        <title>Population sequencing reveals clonal diversity and ancestral inbreeding in the grapevine cultivar Chardonnay.</title>
        <authorList>
            <person name="Roach M.J."/>
            <person name="Johnson D.L."/>
            <person name="Bohlmann J."/>
            <person name="van Vuuren H.J."/>
            <person name="Jones S.J."/>
            <person name="Pretorius I.S."/>
            <person name="Schmidt S.A."/>
            <person name="Borneman A.R."/>
        </authorList>
    </citation>
    <scope>NUCLEOTIDE SEQUENCE [LARGE SCALE GENOMIC DNA]</scope>
    <source>
        <strain evidence="3">cv. Chardonnay</strain>
        <tissue evidence="2">Leaf</tissue>
    </source>
</reference>
<proteinExistence type="predicted"/>
<evidence type="ECO:0000313" key="3">
    <source>
        <dbReference type="Proteomes" id="UP000288805"/>
    </source>
</evidence>
<dbReference type="AlphaFoldDB" id="A0A438GMC6"/>
<feature type="compositionally biased region" description="Basic and acidic residues" evidence="1">
    <location>
        <begin position="198"/>
        <end position="208"/>
    </location>
</feature>
<name>A0A438GMC6_VITVI</name>
<organism evidence="2 3">
    <name type="scientific">Vitis vinifera</name>
    <name type="common">Grape</name>
    <dbReference type="NCBI Taxonomy" id="29760"/>
    <lineage>
        <taxon>Eukaryota</taxon>
        <taxon>Viridiplantae</taxon>
        <taxon>Streptophyta</taxon>
        <taxon>Embryophyta</taxon>
        <taxon>Tracheophyta</taxon>
        <taxon>Spermatophyta</taxon>
        <taxon>Magnoliopsida</taxon>
        <taxon>eudicotyledons</taxon>
        <taxon>Gunneridae</taxon>
        <taxon>Pentapetalae</taxon>
        <taxon>rosids</taxon>
        <taxon>Vitales</taxon>
        <taxon>Vitaceae</taxon>
        <taxon>Viteae</taxon>
        <taxon>Vitis</taxon>
    </lineage>
</organism>
<protein>
    <submittedName>
        <fullName evidence="2">Uncharacterized protein</fullName>
    </submittedName>
</protein>
<dbReference type="Proteomes" id="UP000288805">
    <property type="component" value="Unassembled WGS sequence"/>
</dbReference>
<dbReference type="EMBL" id="QGNW01000393">
    <property type="protein sequence ID" value="RVW73365.1"/>
    <property type="molecule type" value="Genomic_DNA"/>
</dbReference>
<evidence type="ECO:0000256" key="1">
    <source>
        <dbReference type="SAM" id="MobiDB-lite"/>
    </source>
</evidence>
<evidence type="ECO:0000313" key="2">
    <source>
        <dbReference type="EMBL" id="RVW73365.1"/>
    </source>
</evidence>